<feature type="domain" description="Lsr2 DNA-binding" evidence="4">
    <location>
        <begin position="89"/>
        <end position="121"/>
    </location>
</feature>
<dbReference type="GO" id="GO:0003677">
    <property type="term" value="F:DNA binding"/>
    <property type="evidence" value="ECO:0007669"/>
    <property type="project" value="UniProtKB-KW"/>
</dbReference>
<dbReference type="Pfam" id="PF23359">
    <property type="entry name" value="Lsr2_DNA-bd"/>
    <property type="match status" value="1"/>
</dbReference>
<feature type="region of interest" description="Disordered" evidence="2">
    <location>
        <begin position="61"/>
        <end position="90"/>
    </location>
</feature>
<gene>
    <name evidence="5" type="ORF">DFJ75_4968</name>
</gene>
<dbReference type="InterPro" id="IPR055370">
    <property type="entry name" value="Lsr2_DNA-bd"/>
</dbReference>
<dbReference type="Gene3D" id="4.10.320.10">
    <property type="entry name" value="E3-binding domain"/>
    <property type="match status" value="1"/>
</dbReference>
<evidence type="ECO:0000256" key="1">
    <source>
        <dbReference type="ARBA" id="ARBA00023125"/>
    </source>
</evidence>
<evidence type="ECO:0000259" key="4">
    <source>
        <dbReference type="Pfam" id="PF23359"/>
    </source>
</evidence>
<dbReference type="Gene3D" id="3.30.60.230">
    <property type="entry name" value="Lsr2, dimerization domain"/>
    <property type="match status" value="1"/>
</dbReference>
<evidence type="ECO:0000259" key="3">
    <source>
        <dbReference type="Pfam" id="PF11774"/>
    </source>
</evidence>
<sequence>MAKKTVVEFVDDLDGKPIEIDDLNTIEWSWRGVDYVFDTSTTNLEKIENGKMAVTTLLSKSTRVGGRRRSGSAPRRAAGSNGSVDDAGDRPVIRAWARDHGYGSIGDRGRIAKHIVAAYYEQAGDR</sequence>
<evidence type="ECO:0000313" key="6">
    <source>
        <dbReference type="Proteomes" id="UP000274762"/>
    </source>
</evidence>
<dbReference type="GO" id="GO:0016746">
    <property type="term" value="F:acyltransferase activity"/>
    <property type="evidence" value="ECO:0007669"/>
    <property type="project" value="InterPro"/>
</dbReference>
<accession>A0A495ISS0</accession>
<dbReference type="Proteomes" id="UP000274762">
    <property type="component" value="Unassembled WGS sequence"/>
</dbReference>
<dbReference type="InterPro" id="IPR024412">
    <property type="entry name" value="Lsr2_dim_dom"/>
</dbReference>
<dbReference type="EMBL" id="RBKV01000002">
    <property type="protein sequence ID" value="RKR79825.1"/>
    <property type="molecule type" value="Genomic_DNA"/>
</dbReference>
<evidence type="ECO:0000313" key="5">
    <source>
        <dbReference type="EMBL" id="RKR79825.1"/>
    </source>
</evidence>
<protein>
    <submittedName>
        <fullName evidence="5">Lsr2 protein</fullName>
    </submittedName>
</protein>
<feature type="compositionally biased region" description="Low complexity" evidence="2">
    <location>
        <begin position="71"/>
        <end position="83"/>
    </location>
</feature>
<name>A0A495ISS0_WILMA</name>
<dbReference type="RefSeq" id="WP_084248549.1">
    <property type="nucleotide sequence ID" value="NZ_CBCRXS010000022.1"/>
</dbReference>
<dbReference type="InterPro" id="IPR042261">
    <property type="entry name" value="Lsr2-like_dimerization"/>
</dbReference>
<organism evidence="5 6">
    <name type="scientific">Williamsia marianensis</name>
    <dbReference type="NCBI Taxonomy" id="85044"/>
    <lineage>
        <taxon>Bacteria</taxon>
        <taxon>Bacillati</taxon>
        <taxon>Actinomycetota</taxon>
        <taxon>Actinomycetes</taxon>
        <taxon>Mycobacteriales</taxon>
        <taxon>Nocardiaceae</taxon>
        <taxon>Williamsia</taxon>
    </lineage>
</organism>
<proteinExistence type="predicted"/>
<dbReference type="Pfam" id="PF11774">
    <property type="entry name" value="Lsr2"/>
    <property type="match status" value="1"/>
</dbReference>
<dbReference type="AlphaFoldDB" id="A0A495ISS0"/>
<reference evidence="5 6" key="1">
    <citation type="submission" date="2018-10" db="EMBL/GenBank/DDBJ databases">
        <title>Sequencing the genomes of 1000 actinobacteria strains.</title>
        <authorList>
            <person name="Klenk H.-P."/>
        </authorList>
    </citation>
    <scope>NUCLEOTIDE SEQUENCE [LARGE SCALE GENOMIC DNA]</scope>
    <source>
        <strain evidence="5 6">DSM 44343</strain>
    </source>
</reference>
<dbReference type="OrthoDB" id="4113332at2"/>
<dbReference type="InterPro" id="IPR036625">
    <property type="entry name" value="E3-bd_dom_sf"/>
</dbReference>
<comment type="caution">
    <text evidence="5">The sequence shown here is derived from an EMBL/GenBank/DDBJ whole genome shotgun (WGS) entry which is preliminary data.</text>
</comment>
<feature type="domain" description="Lsr2 dimerization" evidence="3">
    <location>
        <begin position="1"/>
        <end position="64"/>
    </location>
</feature>
<keyword evidence="1" id="KW-0238">DNA-binding</keyword>
<evidence type="ECO:0000256" key="2">
    <source>
        <dbReference type="SAM" id="MobiDB-lite"/>
    </source>
</evidence>